<accession>A0ABW5DN98</accession>
<reference evidence="4" key="1">
    <citation type="journal article" date="2019" name="Int. J. Syst. Evol. Microbiol.">
        <title>The Global Catalogue of Microorganisms (GCM) 10K type strain sequencing project: providing services to taxonomists for standard genome sequencing and annotation.</title>
        <authorList>
            <consortium name="The Broad Institute Genomics Platform"/>
            <consortium name="The Broad Institute Genome Sequencing Center for Infectious Disease"/>
            <person name="Wu L."/>
            <person name="Ma J."/>
        </authorList>
    </citation>
    <scope>NUCLEOTIDE SEQUENCE [LARGE SCALE GENOMIC DNA]</scope>
    <source>
        <strain evidence="4">CGMCC 1.19062</strain>
    </source>
</reference>
<dbReference type="InterPro" id="IPR021309">
    <property type="entry name" value="YgaP-like_TM"/>
</dbReference>
<evidence type="ECO:0000313" key="3">
    <source>
        <dbReference type="EMBL" id="MFD2261419.1"/>
    </source>
</evidence>
<evidence type="ECO:0000259" key="2">
    <source>
        <dbReference type="Pfam" id="PF11127"/>
    </source>
</evidence>
<feature type="transmembrane region" description="Helical" evidence="1">
    <location>
        <begin position="20"/>
        <end position="36"/>
    </location>
</feature>
<keyword evidence="1" id="KW-0812">Transmembrane</keyword>
<protein>
    <submittedName>
        <fullName evidence="3">DUF2892 domain-containing protein</fullName>
    </submittedName>
</protein>
<organism evidence="3 4">
    <name type="scientific">Lacibacterium aquatile</name>
    <dbReference type="NCBI Taxonomy" id="1168082"/>
    <lineage>
        <taxon>Bacteria</taxon>
        <taxon>Pseudomonadati</taxon>
        <taxon>Pseudomonadota</taxon>
        <taxon>Alphaproteobacteria</taxon>
        <taxon>Rhodospirillales</taxon>
        <taxon>Rhodospirillaceae</taxon>
    </lineage>
</organism>
<gene>
    <name evidence="3" type="ORF">ACFSM5_00870</name>
</gene>
<dbReference type="EMBL" id="JBHUIP010000001">
    <property type="protein sequence ID" value="MFD2261419.1"/>
    <property type="molecule type" value="Genomic_DNA"/>
</dbReference>
<name>A0ABW5DN98_9PROT</name>
<dbReference type="RefSeq" id="WP_379874152.1">
    <property type="nucleotide sequence ID" value="NZ_JBHUIP010000001.1"/>
</dbReference>
<dbReference type="Proteomes" id="UP001597295">
    <property type="component" value="Unassembled WGS sequence"/>
</dbReference>
<feature type="transmembrane region" description="Helical" evidence="1">
    <location>
        <begin position="42"/>
        <end position="66"/>
    </location>
</feature>
<comment type="caution">
    <text evidence="3">The sequence shown here is derived from an EMBL/GenBank/DDBJ whole genome shotgun (WGS) entry which is preliminary data.</text>
</comment>
<keyword evidence="4" id="KW-1185">Reference proteome</keyword>
<evidence type="ECO:0000313" key="4">
    <source>
        <dbReference type="Proteomes" id="UP001597295"/>
    </source>
</evidence>
<keyword evidence="1" id="KW-0472">Membrane</keyword>
<proteinExistence type="predicted"/>
<feature type="domain" description="Inner membrane protein YgaP-like transmembrane" evidence="2">
    <location>
        <begin position="10"/>
        <end position="69"/>
    </location>
</feature>
<sequence length="74" mass="7785">MSFVKSAFYAKNLPGWERLLRVLLGGAAILGAPLLAPAPWGWVIAAGAFGMLLSGLIGFCPACALVGRRLDRSK</sequence>
<dbReference type="Pfam" id="PF11127">
    <property type="entry name" value="YgaP-like_TM"/>
    <property type="match status" value="1"/>
</dbReference>
<keyword evidence="1" id="KW-1133">Transmembrane helix</keyword>
<evidence type="ECO:0000256" key="1">
    <source>
        <dbReference type="SAM" id="Phobius"/>
    </source>
</evidence>